<feature type="compositionally biased region" description="Polar residues" evidence="1">
    <location>
        <begin position="30"/>
        <end position="44"/>
    </location>
</feature>
<dbReference type="Ensembl" id="ENSMICT00000067176.1">
    <property type="protein sequence ID" value="ENSMICP00000049745.1"/>
    <property type="gene ID" value="ENSMICG00000017878.3"/>
</dbReference>
<dbReference type="GeneTree" id="ENSGT00940000153123"/>
<dbReference type="GO" id="GO:0046599">
    <property type="term" value="P:regulation of centriole replication"/>
    <property type="evidence" value="ECO:0007669"/>
    <property type="project" value="TreeGrafter"/>
</dbReference>
<feature type="compositionally biased region" description="Polar residues" evidence="1">
    <location>
        <begin position="286"/>
        <end position="302"/>
    </location>
</feature>
<feature type="compositionally biased region" description="Basic and acidic residues" evidence="1">
    <location>
        <begin position="167"/>
        <end position="179"/>
    </location>
</feature>
<keyword evidence="3" id="KW-1185">Reference proteome</keyword>
<dbReference type="GO" id="GO:0005814">
    <property type="term" value="C:centriole"/>
    <property type="evidence" value="ECO:0007669"/>
    <property type="project" value="TreeGrafter"/>
</dbReference>
<feature type="region of interest" description="Disordered" evidence="1">
    <location>
        <begin position="261"/>
        <end position="302"/>
    </location>
</feature>
<evidence type="ECO:0000256" key="1">
    <source>
        <dbReference type="SAM" id="MobiDB-lite"/>
    </source>
</evidence>
<proteinExistence type="predicted"/>
<dbReference type="Proteomes" id="UP000694394">
    <property type="component" value="Chromosome 5"/>
</dbReference>
<feature type="region of interest" description="Disordered" evidence="1">
    <location>
        <begin position="162"/>
        <end position="183"/>
    </location>
</feature>
<dbReference type="AlphaFoldDB" id="A0A8C5YG57"/>
<feature type="region of interest" description="Disordered" evidence="1">
    <location>
        <begin position="1"/>
        <end position="55"/>
    </location>
</feature>
<dbReference type="EMBL" id="ABDC03006651">
    <property type="status" value="NOT_ANNOTATED_CDS"/>
    <property type="molecule type" value="Genomic_DNA"/>
</dbReference>
<gene>
    <name evidence="2" type="primary">CEP295</name>
</gene>
<name>A0A8C5YG57_MICMU</name>
<dbReference type="PANTHER" id="PTHR21553">
    <property type="entry name" value="ALMS1-RELATED"/>
    <property type="match status" value="1"/>
</dbReference>
<evidence type="ECO:0000313" key="2">
    <source>
        <dbReference type="Ensembl" id="ENSMICP00000049745.1"/>
    </source>
</evidence>
<sequence>MGQLRECLPHIQDLSRDDQENSSHADRSNSNDNELVSEDTSAKQSGKLDFYQDRDPMRVSVSREQSFLGSPLARDPFGCLQPNAQENVYGDDYNEPVKVKKSILENHAVLSYAVEEEEHTYLGLNVKPDNEVKISHEPLSSGTVSTGSFLSYENTDLSFTDPGSFAEHMDDREQESTTDKEDETNILSSIVPSIQVIYQRHNSSESHKSLLPAVEEFTSGHTHSPHITDKYINEANLILTKTDLRELEQIFPNLHRQLFKPLEPHPDFDSSPSSGISQDNRDFYQSPESSSENHRATISSKSTVSFTALRRTSLHSSLNTSLDQQPDTNLAHAAAQSFATENIIEGSEQSFQQLLPEFSSQEGSQHADLPSIFSIEARDSFQGMENQNYSSEEHTEILQNKKKSDFQLSVGNVLSSVSSSSDEANVFDQLNVQHSTPCGSTSSRSSIKQQLESRKETLGFEELSERGVVTMLQSQGLIEVDKNETGRVVDINPHVDEIDSQLCVRTVEMGTSVHTSHSVTMRDENSTETETPKIIKTLSQLGQSELSINSGSFSLQNSIPTWVKSGHGIMEEPRTYFTDFANLTLEEKRENEAESCFQVSEFPPFVSETEVSDCPAASELSIETSTVSAETLPKFTPIPGSLQEAFVKRKKTFMERSCQRQKEIRNKIPVSENSQMKIVPEKPTIGSSVSGLKGVNKIRASLSPDGHMTQALMQQRALRLYNPLAKVKQQNEEKSKQEAYAQNRARAREFHKKTLEKLRAKNTC</sequence>
<accession>A0A8C5YG57</accession>
<dbReference type="GO" id="GO:0005813">
    <property type="term" value="C:centrosome"/>
    <property type="evidence" value="ECO:0007669"/>
    <property type="project" value="TreeGrafter"/>
</dbReference>
<dbReference type="GO" id="GO:0005829">
    <property type="term" value="C:cytosol"/>
    <property type="evidence" value="ECO:0007669"/>
    <property type="project" value="TreeGrafter"/>
</dbReference>
<protein>
    <submittedName>
        <fullName evidence="2">Centrosomal protein 295</fullName>
    </submittedName>
</protein>
<organism evidence="2 3">
    <name type="scientific">Microcebus murinus</name>
    <name type="common">Gray mouse lemur</name>
    <name type="synonym">Lemur murinus</name>
    <dbReference type="NCBI Taxonomy" id="30608"/>
    <lineage>
        <taxon>Eukaryota</taxon>
        <taxon>Metazoa</taxon>
        <taxon>Chordata</taxon>
        <taxon>Craniata</taxon>
        <taxon>Vertebrata</taxon>
        <taxon>Euteleostomi</taxon>
        <taxon>Mammalia</taxon>
        <taxon>Eutheria</taxon>
        <taxon>Euarchontoglires</taxon>
        <taxon>Primates</taxon>
        <taxon>Strepsirrhini</taxon>
        <taxon>Lemuriformes</taxon>
        <taxon>Cheirogaleidae</taxon>
        <taxon>Microcebus</taxon>
    </lineage>
</organism>
<evidence type="ECO:0000313" key="3">
    <source>
        <dbReference type="Proteomes" id="UP000694394"/>
    </source>
</evidence>
<dbReference type="PANTHER" id="PTHR21553:SF25">
    <property type="entry name" value="CENTROSOMAL PROTEIN OF 295 KDA"/>
    <property type="match status" value="1"/>
</dbReference>
<feature type="compositionally biased region" description="Basic and acidic residues" evidence="1">
    <location>
        <begin position="13"/>
        <end position="29"/>
    </location>
</feature>
<reference evidence="2" key="1">
    <citation type="submission" date="2016-12" db="EMBL/GenBank/DDBJ databases">
        <title>Mouse lemur reference genome and diversity panel.</title>
        <authorList>
            <person name="Harris R."/>
            <person name="Larsen P."/>
            <person name="Liu Y."/>
            <person name="Hughes D.S."/>
            <person name="Murali S."/>
            <person name="Raveendran M."/>
            <person name="Korchina V."/>
            <person name="Wang M."/>
            <person name="Jhangiani S."/>
            <person name="Bandaranaike D."/>
            <person name="Bellair M."/>
            <person name="Blankenburg K."/>
            <person name="Chao H."/>
            <person name="Dahdouli M."/>
            <person name="Dinh H."/>
            <person name="Doddapaneni H."/>
            <person name="English A."/>
            <person name="Firestine M."/>
            <person name="Gnanaolivu R."/>
            <person name="Gross S."/>
            <person name="Hernandez B."/>
            <person name="Javaid M."/>
            <person name="Jayaseelan J."/>
            <person name="Jones J."/>
            <person name="Khan Z."/>
            <person name="Kovar C."/>
            <person name="Kurapati P."/>
            <person name="Le B."/>
            <person name="Lee S."/>
            <person name="Li M."/>
            <person name="Mathew T."/>
            <person name="Narasimhan A."/>
            <person name="Ngo D."/>
            <person name="Nguyen L."/>
            <person name="Okwuonu G."/>
            <person name="Ongeri F."/>
            <person name="Osuji N."/>
            <person name="Pu L.-L."/>
            <person name="Puazo M."/>
            <person name="Quiroz J."/>
            <person name="Raj R."/>
            <person name="Rajbhandari K."/>
            <person name="Reid J.G."/>
            <person name="Santibanez J."/>
            <person name="Sexton D."/>
            <person name="Skinner E."/>
            <person name="Vee V."/>
            <person name="Weissenberger G."/>
            <person name="Wu Y."/>
            <person name="Xin Y."/>
            <person name="Han Y."/>
            <person name="Campbell C."/>
            <person name="Brown A."/>
            <person name="Sullivan B."/>
            <person name="Shelton J."/>
            <person name="Brown S."/>
            <person name="Dudchenko O."/>
            <person name="Machol I."/>
            <person name="Durand N."/>
            <person name="Shamim M."/>
            <person name="Lieberman A."/>
            <person name="Muzny D.M."/>
            <person name="Richards S."/>
            <person name="Yoder A."/>
            <person name="Worley K.C."/>
            <person name="Rogers J."/>
            <person name="Gibbs R.A."/>
        </authorList>
    </citation>
    <scope>NUCLEOTIDE SEQUENCE [LARGE SCALE GENOMIC DNA]</scope>
</reference>
<reference evidence="2" key="2">
    <citation type="submission" date="2025-08" db="UniProtKB">
        <authorList>
            <consortium name="Ensembl"/>
        </authorList>
    </citation>
    <scope>IDENTIFICATION</scope>
</reference>
<reference evidence="2" key="3">
    <citation type="submission" date="2025-09" db="UniProtKB">
        <authorList>
            <consortium name="Ensembl"/>
        </authorList>
    </citation>
    <scope>IDENTIFICATION</scope>
</reference>